<keyword evidence="10 13" id="KW-0472">Membrane</keyword>
<evidence type="ECO:0000256" key="6">
    <source>
        <dbReference type="ARBA" id="ARBA00022781"/>
    </source>
</evidence>
<evidence type="ECO:0000256" key="3">
    <source>
        <dbReference type="ARBA" id="ARBA00022448"/>
    </source>
</evidence>
<dbReference type="GeneID" id="5846223"/>
<keyword evidence="8 12" id="KW-0406">Ion transport</keyword>
<keyword evidence="6 12" id="KW-0375">Hydrogen ion transport</keyword>
<dbReference type="RefSeq" id="YP_001648387.1">
    <property type="nucleotide sequence ID" value="NC_010196.1"/>
</dbReference>
<name>A9X4F6_9SAUR</name>
<sequence length="53" mass="6262">MPQLHKSFWFLMFLCTWATLYLISTSVKKINASTNPTNNTLAQMTQPWPWPYI</sequence>
<evidence type="ECO:0000256" key="7">
    <source>
        <dbReference type="ARBA" id="ARBA00022989"/>
    </source>
</evidence>
<dbReference type="GO" id="GO:0031966">
    <property type="term" value="C:mitochondrial membrane"/>
    <property type="evidence" value="ECO:0007669"/>
    <property type="project" value="UniProtKB-SubCell"/>
</dbReference>
<gene>
    <name evidence="14" type="primary">ATP8</name>
</gene>
<evidence type="ECO:0000256" key="13">
    <source>
        <dbReference type="SAM" id="Phobius"/>
    </source>
</evidence>
<geneLocation type="mitochondrion" evidence="14"/>
<dbReference type="GO" id="GO:0015986">
    <property type="term" value="P:proton motive force-driven ATP synthesis"/>
    <property type="evidence" value="ECO:0007669"/>
    <property type="project" value="InterPro"/>
</dbReference>
<keyword evidence="5 12" id="KW-0812">Transmembrane</keyword>
<evidence type="ECO:0000256" key="4">
    <source>
        <dbReference type="ARBA" id="ARBA00022547"/>
    </source>
</evidence>
<keyword evidence="9 12" id="KW-0496">Mitochondrion</keyword>
<dbReference type="GO" id="GO:0015078">
    <property type="term" value="F:proton transmembrane transporter activity"/>
    <property type="evidence" value="ECO:0007669"/>
    <property type="project" value="InterPro"/>
</dbReference>
<feature type="transmembrane region" description="Helical" evidence="13">
    <location>
        <begin position="6"/>
        <end position="23"/>
    </location>
</feature>
<dbReference type="CTD" id="4509"/>
<evidence type="ECO:0000256" key="8">
    <source>
        <dbReference type="ARBA" id="ARBA00023065"/>
    </source>
</evidence>
<dbReference type="AlphaFoldDB" id="A9X4F6"/>
<keyword evidence="7 13" id="KW-1133">Transmembrane helix</keyword>
<dbReference type="InterPro" id="IPR001421">
    <property type="entry name" value="ATP8_metazoa"/>
</dbReference>
<evidence type="ECO:0000256" key="9">
    <source>
        <dbReference type="ARBA" id="ARBA00023128"/>
    </source>
</evidence>
<keyword evidence="11" id="KW-0066">ATP synthesis</keyword>
<proteinExistence type="inferred from homology"/>
<dbReference type="GO" id="GO:0045259">
    <property type="term" value="C:proton-transporting ATP synthase complex"/>
    <property type="evidence" value="ECO:0007669"/>
    <property type="project" value="UniProtKB-KW"/>
</dbReference>
<keyword evidence="3 12" id="KW-0813">Transport</keyword>
<accession>A9X4F6</accession>
<keyword evidence="4 12" id="KW-0138">CF(0)</keyword>
<comment type="similarity">
    <text evidence="2 12">Belongs to the ATPase protein 8 family.</text>
</comment>
<evidence type="ECO:0000256" key="2">
    <source>
        <dbReference type="ARBA" id="ARBA00008892"/>
    </source>
</evidence>
<evidence type="ECO:0000256" key="10">
    <source>
        <dbReference type="ARBA" id="ARBA00023136"/>
    </source>
</evidence>
<dbReference type="Pfam" id="PF00895">
    <property type="entry name" value="ATP-synt_8"/>
    <property type="match status" value="1"/>
</dbReference>
<protein>
    <recommendedName>
        <fullName evidence="12">ATP synthase complex subunit 8</fullName>
    </recommendedName>
</protein>
<evidence type="ECO:0000313" key="14">
    <source>
        <dbReference type="EMBL" id="ABC55921.1"/>
    </source>
</evidence>
<evidence type="ECO:0000256" key="12">
    <source>
        <dbReference type="RuleBase" id="RU003661"/>
    </source>
</evidence>
<reference evidence="14" key="1">
    <citation type="journal article" date="2008" name="BMC Genomics">
        <title>Evolution of the mitochondrial genome in snakes: gene rearrangements and phylogenetic relationships.</title>
        <authorList>
            <person name="Yan J."/>
            <person name="Li H."/>
            <person name="Zhou K."/>
        </authorList>
    </citation>
    <scope>NUCLEOTIDE SEQUENCE</scope>
</reference>
<organism evidence="14">
    <name type="scientific">Indotyphlops braminus</name>
    <name type="common">Brahminy blind snake</name>
    <dbReference type="NCBI Taxonomy" id="51846"/>
    <lineage>
        <taxon>Eukaryota</taxon>
        <taxon>Metazoa</taxon>
        <taxon>Chordata</taxon>
        <taxon>Craniata</taxon>
        <taxon>Vertebrata</taxon>
        <taxon>Euteleostomi</taxon>
        <taxon>Lepidosauria</taxon>
        <taxon>Squamata</taxon>
        <taxon>Bifurcata</taxon>
        <taxon>Unidentata</taxon>
        <taxon>Episquamata</taxon>
        <taxon>Toxicofera</taxon>
        <taxon>Serpentes</taxon>
        <taxon>Typhlopoidea</taxon>
        <taxon>Typhlopidae</taxon>
        <taxon>Indotyphlops</taxon>
    </lineage>
</organism>
<evidence type="ECO:0000256" key="11">
    <source>
        <dbReference type="ARBA" id="ARBA00023310"/>
    </source>
</evidence>
<evidence type="ECO:0000256" key="5">
    <source>
        <dbReference type="ARBA" id="ARBA00022692"/>
    </source>
</evidence>
<evidence type="ECO:0000256" key="1">
    <source>
        <dbReference type="ARBA" id="ARBA00004304"/>
    </source>
</evidence>
<comment type="subcellular location">
    <subcellularLocation>
        <location evidence="1 12">Mitochondrion membrane</location>
        <topology evidence="1 12">Single-pass membrane protein</topology>
    </subcellularLocation>
</comment>
<dbReference type="EMBL" id="DQ343649">
    <property type="protein sequence ID" value="ABC55921.1"/>
    <property type="molecule type" value="Genomic_DNA"/>
</dbReference>